<evidence type="ECO:0000256" key="1">
    <source>
        <dbReference type="SAM" id="MobiDB-lite"/>
    </source>
</evidence>
<dbReference type="KEGG" id="mmes:MMSR116_23800"/>
<dbReference type="AlphaFoldDB" id="A0A6B9FUG4"/>
<dbReference type="EMBL" id="CP043538">
    <property type="protein sequence ID" value="QGY04594.1"/>
    <property type="molecule type" value="Genomic_DNA"/>
</dbReference>
<dbReference type="Proteomes" id="UP000012488">
    <property type="component" value="Chromosome"/>
</dbReference>
<sequence>MWGDPTQIPHPEVPASAGREGGLQGSRGWLEGSFAACAERRHLRMRSRVGEPVQGFPALCTVRVAIRHGSEPVV</sequence>
<protein>
    <submittedName>
        <fullName evidence="2">Uncharacterized protein</fullName>
    </submittedName>
</protein>
<reference evidence="2 3" key="1">
    <citation type="journal article" date="2012" name="Genet. Mol. Biol.">
        <title>Analysis of 16S rRNA and mxaF genes revealing insights into Methylobacterium niche-specific plant association.</title>
        <authorList>
            <person name="Dourado M.N."/>
            <person name="Andreote F.D."/>
            <person name="Dini-Andreote F."/>
            <person name="Conti R."/>
            <person name="Araujo J.M."/>
            <person name="Araujo W.L."/>
        </authorList>
    </citation>
    <scope>NUCLEOTIDE SEQUENCE [LARGE SCALE GENOMIC DNA]</scope>
    <source>
        <strain evidence="2 3">SR1.6/6</strain>
    </source>
</reference>
<feature type="region of interest" description="Disordered" evidence="1">
    <location>
        <begin position="1"/>
        <end position="24"/>
    </location>
</feature>
<organism evidence="2 3">
    <name type="scientific">Methylobacterium mesophilicum SR1.6/6</name>
    <dbReference type="NCBI Taxonomy" id="908290"/>
    <lineage>
        <taxon>Bacteria</taxon>
        <taxon>Pseudomonadati</taxon>
        <taxon>Pseudomonadota</taxon>
        <taxon>Alphaproteobacteria</taxon>
        <taxon>Hyphomicrobiales</taxon>
        <taxon>Methylobacteriaceae</taxon>
        <taxon>Methylobacterium</taxon>
    </lineage>
</organism>
<evidence type="ECO:0000313" key="3">
    <source>
        <dbReference type="Proteomes" id="UP000012488"/>
    </source>
</evidence>
<reference evidence="2 3" key="2">
    <citation type="journal article" date="2013" name="Genome Announc.">
        <title>Draft Genome Sequence of Methylobacterium mesophilicum Strain SR1.6/6, Isolated from Citrus sinensis.</title>
        <authorList>
            <person name="Marinho Almeida D."/>
            <person name="Dini-Andreote F."/>
            <person name="Camargo Neves A.A."/>
            <person name="Juca Ramos R.T."/>
            <person name="Andreote F.D."/>
            <person name="Carneiro A.R."/>
            <person name="Oliveira de Souza Lima A."/>
            <person name="Caracciolo Gomes de Sa P.H."/>
            <person name="Ribeiro Barbosa M.S."/>
            <person name="Araujo W.L."/>
            <person name="Silva A."/>
        </authorList>
    </citation>
    <scope>NUCLEOTIDE SEQUENCE [LARGE SCALE GENOMIC DNA]</scope>
    <source>
        <strain evidence="2 3">SR1.6/6</strain>
    </source>
</reference>
<accession>A0A6B9FUG4</accession>
<gene>
    <name evidence="2" type="ORF">MMSR116_23800</name>
</gene>
<name>A0A6B9FUG4_9HYPH</name>
<evidence type="ECO:0000313" key="2">
    <source>
        <dbReference type="EMBL" id="QGY04594.1"/>
    </source>
</evidence>
<proteinExistence type="predicted"/>